<dbReference type="Pfam" id="PF00078">
    <property type="entry name" value="RVT_1"/>
    <property type="match status" value="1"/>
</dbReference>
<proteinExistence type="predicted"/>
<dbReference type="InterPro" id="IPR043128">
    <property type="entry name" value="Rev_trsase/Diguanyl_cyclase"/>
</dbReference>
<accession>A0AAV5MCH3</accession>
<feature type="region of interest" description="Disordered" evidence="2">
    <location>
        <begin position="653"/>
        <end position="673"/>
    </location>
</feature>
<comment type="caution">
    <text evidence="6">The sequence shown here is derived from an EMBL/GenBank/DDBJ whole genome shotgun (WGS) entry which is preliminary data.</text>
</comment>
<dbReference type="CDD" id="cd01647">
    <property type="entry name" value="RT_LTR"/>
    <property type="match status" value="1"/>
</dbReference>
<organism evidence="6 7">
    <name type="scientific">Rubroshorea leprosula</name>
    <dbReference type="NCBI Taxonomy" id="152421"/>
    <lineage>
        <taxon>Eukaryota</taxon>
        <taxon>Viridiplantae</taxon>
        <taxon>Streptophyta</taxon>
        <taxon>Embryophyta</taxon>
        <taxon>Tracheophyta</taxon>
        <taxon>Spermatophyta</taxon>
        <taxon>Magnoliopsida</taxon>
        <taxon>eudicotyledons</taxon>
        <taxon>Gunneridae</taxon>
        <taxon>Pentapetalae</taxon>
        <taxon>rosids</taxon>
        <taxon>malvids</taxon>
        <taxon>Malvales</taxon>
        <taxon>Dipterocarpaceae</taxon>
        <taxon>Rubroshorea</taxon>
    </lineage>
</organism>
<evidence type="ECO:0000259" key="4">
    <source>
        <dbReference type="Pfam" id="PF03732"/>
    </source>
</evidence>
<dbReference type="InterPro" id="IPR043502">
    <property type="entry name" value="DNA/RNA_pol_sf"/>
</dbReference>
<feature type="coiled-coil region" evidence="1">
    <location>
        <begin position="547"/>
        <end position="574"/>
    </location>
</feature>
<evidence type="ECO:0000256" key="2">
    <source>
        <dbReference type="SAM" id="MobiDB-lite"/>
    </source>
</evidence>
<evidence type="ECO:0000259" key="5">
    <source>
        <dbReference type="Pfam" id="PF24626"/>
    </source>
</evidence>
<dbReference type="Proteomes" id="UP001054252">
    <property type="component" value="Unassembled WGS sequence"/>
</dbReference>
<keyword evidence="1" id="KW-0175">Coiled coil</keyword>
<feature type="domain" description="Tf2-1-like SH3-like" evidence="5">
    <location>
        <begin position="584"/>
        <end position="645"/>
    </location>
</feature>
<dbReference type="Pfam" id="PF24626">
    <property type="entry name" value="SH3_Tf2-1"/>
    <property type="match status" value="1"/>
</dbReference>
<feature type="compositionally biased region" description="Polar residues" evidence="2">
    <location>
        <begin position="662"/>
        <end position="673"/>
    </location>
</feature>
<protein>
    <recommendedName>
        <fullName evidence="8">Transposon Ty3-I Gag-Pol polyprotein</fullName>
    </recommendedName>
</protein>
<sequence>MKLSSVASLLSKSTVSITSSSDDKSTARSHHVDESFMLKAMQQQFQRLDIMFGEIKGKMDKQDAAIAKLYQTQNGSPNLRRNDANDDFNDDYEGALNNDAQNSNFSMDRIMRGGGGQRGQNLMRWGDRQDRDLGNIKMKIPPFQGKNDPDVYLEWEKKRPVDTWEEMKAVMRKRFVPRHYYHDLYQRLQGLTQGSKSVEDYHKEMEIAMVRANVEEDKEATMARFLHSLNHDIANVVELQHYVELEDMVHMAMKVERQLKCKGANSRTGQNSDANDGVEYAVDGEQLVTRRALNVQAKEDDEVQHDNIFHTSVAKSLLQDFKDAFPEDIPNGLPPIRGIKHQIDFILGATIPNQPAYRSNPNETKELQKQVEELMKKGHVRERMSPCAVSVLLVSKKDGTWCMCVDCRAVNKITVKYRHPIPRLDDMLDELHGSCIFTKIDLKSGYHQIRMKEADGIAIDEEKIKAIKEWPTPKNISEHLKGQGKLNRRDAKWVEFLETFPYVINYKQGKENIVADALSHSFNPLTPLDLLPLPIDERASLDGKKKAEVVKQLHEKVQQNIERQTEQYANQANKGRTKVVFEPGDWVWVHMRKERFPAQRNSKLQPRGDGLFQVITRINDNAYKLELPTEYNVSATFNVSDLSPFDVGDDLRTNPFEERGNDGNQDDPTCTTSRDPLHILGGPVTRVRARKMQEALNGLIEQIWVDNNMQQVNQTLDDYQGMINII</sequence>
<dbReference type="InterPro" id="IPR000477">
    <property type="entry name" value="RT_dom"/>
</dbReference>
<evidence type="ECO:0008006" key="8">
    <source>
        <dbReference type="Google" id="ProtNLM"/>
    </source>
</evidence>
<gene>
    <name evidence="6" type="ORF">SLEP1_g54096</name>
</gene>
<dbReference type="EMBL" id="BPVZ01000222">
    <property type="protein sequence ID" value="GKV47177.1"/>
    <property type="molecule type" value="Genomic_DNA"/>
</dbReference>
<evidence type="ECO:0000259" key="3">
    <source>
        <dbReference type="Pfam" id="PF00078"/>
    </source>
</evidence>
<dbReference type="PANTHER" id="PTHR35046:SF9">
    <property type="entry name" value="RNA-DIRECTED DNA POLYMERASE"/>
    <property type="match status" value="1"/>
</dbReference>
<evidence type="ECO:0000256" key="1">
    <source>
        <dbReference type="SAM" id="Coils"/>
    </source>
</evidence>
<keyword evidence="7" id="KW-1185">Reference proteome</keyword>
<dbReference type="Pfam" id="PF03732">
    <property type="entry name" value="Retrotrans_gag"/>
    <property type="match status" value="1"/>
</dbReference>
<dbReference type="Gene3D" id="3.30.70.270">
    <property type="match status" value="1"/>
</dbReference>
<evidence type="ECO:0000313" key="7">
    <source>
        <dbReference type="Proteomes" id="UP001054252"/>
    </source>
</evidence>
<name>A0AAV5MCH3_9ROSI</name>
<evidence type="ECO:0000313" key="6">
    <source>
        <dbReference type="EMBL" id="GKV47177.1"/>
    </source>
</evidence>
<reference evidence="6 7" key="1">
    <citation type="journal article" date="2021" name="Commun. Biol.">
        <title>The genome of Shorea leprosula (Dipterocarpaceae) highlights the ecological relevance of drought in aseasonal tropical rainforests.</title>
        <authorList>
            <person name="Ng K.K.S."/>
            <person name="Kobayashi M.J."/>
            <person name="Fawcett J.A."/>
            <person name="Hatakeyama M."/>
            <person name="Paape T."/>
            <person name="Ng C.H."/>
            <person name="Ang C.C."/>
            <person name="Tnah L.H."/>
            <person name="Lee C.T."/>
            <person name="Nishiyama T."/>
            <person name="Sese J."/>
            <person name="O'Brien M.J."/>
            <person name="Copetti D."/>
            <person name="Mohd Noor M.I."/>
            <person name="Ong R.C."/>
            <person name="Putra M."/>
            <person name="Sireger I.Z."/>
            <person name="Indrioko S."/>
            <person name="Kosugi Y."/>
            <person name="Izuno A."/>
            <person name="Isagi Y."/>
            <person name="Lee S.L."/>
            <person name="Shimizu K.K."/>
        </authorList>
    </citation>
    <scope>NUCLEOTIDE SEQUENCE [LARGE SCALE GENOMIC DNA]</scope>
    <source>
        <strain evidence="6">214</strain>
    </source>
</reference>
<dbReference type="AlphaFoldDB" id="A0AAV5MCH3"/>
<dbReference type="InterPro" id="IPR056924">
    <property type="entry name" value="SH3_Tf2-1"/>
</dbReference>
<feature type="domain" description="Reverse transcriptase" evidence="3">
    <location>
        <begin position="395"/>
        <end position="456"/>
    </location>
</feature>
<dbReference type="SUPFAM" id="SSF56672">
    <property type="entry name" value="DNA/RNA polymerases"/>
    <property type="match status" value="1"/>
</dbReference>
<dbReference type="Gene3D" id="3.10.10.10">
    <property type="entry name" value="HIV Type 1 Reverse Transcriptase, subunit A, domain 1"/>
    <property type="match status" value="1"/>
</dbReference>
<feature type="domain" description="Retrotransposon gag" evidence="4">
    <location>
        <begin position="160"/>
        <end position="230"/>
    </location>
</feature>
<dbReference type="PANTHER" id="PTHR35046">
    <property type="entry name" value="ZINC KNUCKLE (CCHC-TYPE) FAMILY PROTEIN"/>
    <property type="match status" value="1"/>
</dbReference>
<dbReference type="InterPro" id="IPR005162">
    <property type="entry name" value="Retrotrans_gag_dom"/>
</dbReference>